<dbReference type="InterPro" id="IPR050903">
    <property type="entry name" value="Bact_Chemotaxis_MeTrfase"/>
</dbReference>
<dbReference type="PRINTS" id="PR00996">
    <property type="entry name" value="CHERMTFRASE"/>
</dbReference>
<dbReference type="Gene3D" id="1.10.155.10">
    <property type="entry name" value="Chemotaxis receptor methyltransferase CheR, N-terminal domain"/>
    <property type="match status" value="1"/>
</dbReference>
<evidence type="ECO:0000313" key="17">
    <source>
        <dbReference type="EMBL" id="ARU63976.1"/>
    </source>
</evidence>
<comment type="catalytic activity">
    <reaction evidence="1">
        <text>ATP + protein L-histidine = ADP + protein N-phospho-L-histidine.</text>
        <dbReference type="EC" id="2.7.13.3"/>
    </reaction>
</comment>
<keyword evidence="8" id="KW-0067">ATP-binding</keyword>
<evidence type="ECO:0000256" key="8">
    <source>
        <dbReference type="ARBA" id="ARBA00022840"/>
    </source>
</evidence>
<keyword evidence="6" id="KW-0547">Nucleotide-binding</keyword>
<dbReference type="GO" id="GO:0005737">
    <property type="term" value="C:cytoplasm"/>
    <property type="evidence" value="ECO:0007669"/>
    <property type="project" value="InterPro"/>
</dbReference>
<keyword evidence="10" id="KW-0378">Hydrolase</keyword>
<proteinExistence type="predicted"/>
<dbReference type="KEGG" id="tum:CBW65_19875"/>
<dbReference type="CDD" id="cd00130">
    <property type="entry name" value="PAS"/>
    <property type="match status" value="1"/>
</dbReference>
<keyword evidence="9" id="KW-0902">Two-component regulatory system</keyword>
<dbReference type="InterPro" id="IPR036804">
    <property type="entry name" value="CheR_N_sf"/>
</dbReference>
<dbReference type="CDD" id="cd16434">
    <property type="entry name" value="CheB-CheR_fusion"/>
    <property type="match status" value="1"/>
</dbReference>
<protein>
    <submittedName>
        <fullName evidence="17">Histidine kinase</fullName>
    </submittedName>
</protein>
<comment type="catalytic activity">
    <reaction evidence="2">
        <text>L-glutamyl-[protein] + S-adenosyl-L-methionine = [protein]-L-glutamate 5-O-methyl ester + S-adenosyl-L-homocysteine</text>
        <dbReference type="Rhea" id="RHEA:24452"/>
        <dbReference type="Rhea" id="RHEA-COMP:10208"/>
        <dbReference type="Rhea" id="RHEA-COMP:10311"/>
        <dbReference type="ChEBI" id="CHEBI:29973"/>
        <dbReference type="ChEBI" id="CHEBI:57856"/>
        <dbReference type="ChEBI" id="CHEBI:59789"/>
        <dbReference type="ChEBI" id="CHEBI:82795"/>
        <dbReference type="EC" id="2.1.1.80"/>
    </reaction>
</comment>
<dbReference type="Gene3D" id="1.10.287.130">
    <property type="match status" value="1"/>
</dbReference>
<dbReference type="InterPro" id="IPR029063">
    <property type="entry name" value="SAM-dependent_MTases_sf"/>
</dbReference>
<organism evidence="17 18">
    <name type="scientific">Tumebacillus avium</name>
    <dbReference type="NCBI Taxonomy" id="1903704"/>
    <lineage>
        <taxon>Bacteria</taxon>
        <taxon>Bacillati</taxon>
        <taxon>Bacillota</taxon>
        <taxon>Bacilli</taxon>
        <taxon>Bacillales</taxon>
        <taxon>Alicyclobacillaceae</taxon>
        <taxon>Tumebacillus</taxon>
    </lineage>
</organism>
<dbReference type="GO" id="GO:0008983">
    <property type="term" value="F:protein-glutamate O-methyltransferase activity"/>
    <property type="evidence" value="ECO:0007669"/>
    <property type="project" value="UniProtKB-EC"/>
</dbReference>
<evidence type="ECO:0000256" key="3">
    <source>
        <dbReference type="ARBA" id="ARBA00022603"/>
    </source>
</evidence>
<dbReference type="Pfam" id="PF02518">
    <property type="entry name" value="HATPase_c"/>
    <property type="match status" value="1"/>
</dbReference>
<dbReference type="SUPFAM" id="SSF52738">
    <property type="entry name" value="Methylesterase CheB, C-terminal domain"/>
    <property type="match status" value="1"/>
</dbReference>
<dbReference type="SUPFAM" id="SSF47757">
    <property type="entry name" value="Chemotaxis receptor methyltransferase CheR, N-terminal domain"/>
    <property type="match status" value="1"/>
</dbReference>
<evidence type="ECO:0000256" key="2">
    <source>
        <dbReference type="ARBA" id="ARBA00001541"/>
    </source>
</evidence>
<name>A0A1Y0IW21_9BACL</name>
<dbReference type="CDD" id="cd00082">
    <property type="entry name" value="HisKA"/>
    <property type="match status" value="1"/>
</dbReference>
<accession>A0A1Y0IW21</accession>
<feature type="active site" evidence="10">
    <location>
        <position position="23"/>
    </location>
</feature>
<dbReference type="GO" id="GO:0000156">
    <property type="term" value="F:phosphorelay response regulator activity"/>
    <property type="evidence" value="ECO:0007669"/>
    <property type="project" value="InterPro"/>
</dbReference>
<gene>
    <name evidence="17" type="ORF">CBW65_19875</name>
</gene>
<feature type="domain" description="CheB-type methylesterase" evidence="15">
    <location>
        <begin position="6"/>
        <end position="200"/>
    </location>
</feature>
<dbReference type="SUPFAM" id="SSF53335">
    <property type="entry name" value="S-adenosyl-L-methionine-dependent methyltransferases"/>
    <property type="match status" value="1"/>
</dbReference>
<dbReference type="Pfam" id="PF01339">
    <property type="entry name" value="CheB_methylest"/>
    <property type="match status" value="1"/>
</dbReference>
<dbReference type="SMART" id="SM00138">
    <property type="entry name" value="MeTrc"/>
    <property type="match status" value="1"/>
</dbReference>
<dbReference type="Pfam" id="PF01739">
    <property type="entry name" value="CheR"/>
    <property type="match status" value="1"/>
</dbReference>
<dbReference type="InterPro" id="IPR001610">
    <property type="entry name" value="PAC"/>
</dbReference>
<keyword evidence="7 17" id="KW-0418">Kinase</keyword>
<dbReference type="SMART" id="SM00086">
    <property type="entry name" value="PAC"/>
    <property type="match status" value="2"/>
</dbReference>
<keyword evidence="3" id="KW-0489">Methyltransferase</keyword>
<feature type="domain" description="CheR-type methyltransferase" evidence="16">
    <location>
        <begin position="204"/>
        <end position="458"/>
    </location>
</feature>
<dbReference type="PANTHER" id="PTHR24422">
    <property type="entry name" value="CHEMOTAXIS PROTEIN METHYLTRANSFERASE"/>
    <property type="match status" value="1"/>
</dbReference>
<dbReference type="PROSITE" id="PS50122">
    <property type="entry name" value="CHEB"/>
    <property type="match status" value="1"/>
</dbReference>
<dbReference type="Gene3D" id="3.30.450.20">
    <property type="entry name" value="PAS domain"/>
    <property type="match status" value="2"/>
</dbReference>
<dbReference type="InterPro" id="IPR000700">
    <property type="entry name" value="PAS-assoc_C"/>
</dbReference>
<dbReference type="InterPro" id="IPR022642">
    <property type="entry name" value="CheR_C"/>
</dbReference>
<dbReference type="GO" id="GO:0006935">
    <property type="term" value="P:chemotaxis"/>
    <property type="evidence" value="ECO:0007669"/>
    <property type="project" value="UniProtKB-UniRule"/>
</dbReference>
<dbReference type="PROSITE" id="PS50113">
    <property type="entry name" value="PAC"/>
    <property type="match status" value="1"/>
</dbReference>
<reference evidence="18" key="1">
    <citation type="submission" date="2017-05" db="EMBL/GenBank/DDBJ databases">
        <authorList>
            <person name="Sung H."/>
        </authorList>
    </citation>
    <scope>NUCLEOTIDE SEQUENCE [LARGE SCALE GENOMIC DNA]</scope>
    <source>
        <strain evidence="18">AR23208</strain>
    </source>
</reference>
<dbReference type="InterPro" id="IPR036890">
    <property type="entry name" value="HATPase_C_sf"/>
</dbReference>
<dbReference type="GO" id="GO:0005524">
    <property type="term" value="F:ATP binding"/>
    <property type="evidence" value="ECO:0007669"/>
    <property type="project" value="UniProtKB-KW"/>
</dbReference>
<evidence type="ECO:0000256" key="4">
    <source>
        <dbReference type="ARBA" id="ARBA00022679"/>
    </source>
</evidence>
<evidence type="ECO:0000259" key="14">
    <source>
        <dbReference type="PROSITE" id="PS50113"/>
    </source>
</evidence>
<feature type="domain" description="Histidine kinase" evidence="12">
    <location>
        <begin position="977"/>
        <end position="1182"/>
    </location>
</feature>
<dbReference type="CDD" id="cd02440">
    <property type="entry name" value="AdoMet_MTases"/>
    <property type="match status" value="1"/>
</dbReference>
<feature type="domain" description="PAC" evidence="14">
    <location>
        <begin position="912"/>
        <end position="964"/>
    </location>
</feature>
<dbReference type="InterPro" id="IPR035965">
    <property type="entry name" value="PAS-like_dom_sf"/>
</dbReference>
<evidence type="ECO:0000256" key="6">
    <source>
        <dbReference type="ARBA" id="ARBA00022741"/>
    </source>
</evidence>
<keyword evidence="4" id="KW-0808">Transferase</keyword>
<evidence type="ECO:0000313" key="18">
    <source>
        <dbReference type="Proteomes" id="UP000195437"/>
    </source>
</evidence>
<dbReference type="InterPro" id="IPR000780">
    <property type="entry name" value="CheR_MeTrfase"/>
</dbReference>
<dbReference type="PROSITE" id="PS50123">
    <property type="entry name" value="CHER"/>
    <property type="match status" value="1"/>
</dbReference>
<dbReference type="Pfam" id="PF03705">
    <property type="entry name" value="CheR_N"/>
    <property type="match status" value="1"/>
</dbReference>
<evidence type="ECO:0000256" key="1">
    <source>
        <dbReference type="ARBA" id="ARBA00000085"/>
    </source>
</evidence>
<dbReference type="InterPro" id="IPR005467">
    <property type="entry name" value="His_kinase_dom"/>
</dbReference>
<keyword evidence="5" id="KW-0949">S-adenosyl-L-methionine</keyword>
<dbReference type="EMBL" id="CP021434">
    <property type="protein sequence ID" value="ARU63976.1"/>
    <property type="molecule type" value="Genomic_DNA"/>
</dbReference>
<feature type="coiled-coil region" evidence="11">
    <location>
        <begin position="649"/>
        <end position="722"/>
    </location>
</feature>
<dbReference type="SUPFAM" id="SSF55785">
    <property type="entry name" value="PYP-like sensor domain (PAS domain)"/>
    <property type="match status" value="2"/>
</dbReference>
<dbReference type="GO" id="GO:0000155">
    <property type="term" value="F:phosphorelay sensor kinase activity"/>
    <property type="evidence" value="ECO:0007669"/>
    <property type="project" value="InterPro"/>
</dbReference>
<dbReference type="NCBIfam" id="TIGR00229">
    <property type="entry name" value="sensory_box"/>
    <property type="match status" value="1"/>
</dbReference>
<dbReference type="Gene3D" id="1.10.287.620">
    <property type="entry name" value="Helix Hairpins"/>
    <property type="match status" value="1"/>
</dbReference>
<evidence type="ECO:0000256" key="9">
    <source>
        <dbReference type="ARBA" id="ARBA00023012"/>
    </source>
</evidence>
<dbReference type="OrthoDB" id="9816309at2"/>
<feature type="active site" evidence="10">
    <location>
        <position position="142"/>
    </location>
</feature>
<dbReference type="InterPro" id="IPR000673">
    <property type="entry name" value="Sig_transdc_resp-reg_Me-estase"/>
</dbReference>
<dbReference type="Proteomes" id="UP000195437">
    <property type="component" value="Chromosome"/>
</dbReference>
<dbReference type="SMART" id="SM00387">
    <property type="entry name" value="HATPase_c"/>
    <property type="match status" value="1"/>
</dbReference>
<dbReference type="Pfam" id="PF13426">
    <property type="entry name" value="PAS_9"/>
    <property type="match status" value="1"/>
</dbReference>
<evidence type="ECO:0000259" key="15">
    <source>
        <dbReference type="PROSITE" id="PS50122"/>
    </source>
</evidence>
<evidence type="ECO:0000256" key="5">
    <source>
        <dbReference type="ARBA" id="ARBA00022691"/>
    </source>
</evidence>
<dbReference type="GO" id="GO:0008984">
    <property type="term" value="F:protein-glutamate methylesterase activity"/>
    <property type="evidence" value="ECO:0007669"/>
    <property type="project" value="InterPro"/>
</dbReference>
<dbReference type="InterPro" id="IPR022641">
    <property type="entry name" value="CheR_N"/>
</dbReference>
<evidence type="ECO:0000256" key="11">
    <source>
        <dbReference type="SAM" id="Coils"/>
    </source>
</evidence>
<keyword evidence="11" id="KW-0175">Coiled coil</keyword>
<evidence type="ECO:0000256" key="7">
    <source>
        <dbReference type="ARBA" id="ARBA00022777"/>
    </source>
</evidence>
<dbReference type="Gene3D" id="3.30.565.10">
    <property type="entry name" value="Histidine kinase-like ATPase, C-terminal domain"/>
    <property type="match status" value="1"/>
</dbReference>
<dbReference type="PROSITE" id="PS50112">
    <property type="entry name" value="PAS"/>
    <property type="match status" value="1"/>
</dbReference>
<dbReference type="Pfam" id="PF13596">
    <property type="entry name" value="PAS_10"/>
    <property type="match status" value="1"/>
</dbReference>
<dbReference type="GO" id="GO:0032259">
    <property type="term" value="P:methylation"/>
    <property type="evidence" value="ECO:0007669"/>
    <property type="project" value="UniProtKB-KW"/>
</dbReference>
<dbReference type="InterPro" id="IPR036097">
    <property type="entry name" value="HisK_dim/P_sf"/>
</dbReference>
<dbReference type="InterPro" id="IPR035909">
    <property type="entry name" value="CheB_C"/>
</dbReference>
<dbReference type="SMART" id="SM00091">
    <property type="entry name" value="PAS"/>
    <property type="match status" value="2"/>
</dbReference>
<keyword evidence="10" id="KW-0145">Chemotaxis</keyword>
<keyword evidence="18" id="KW-1185">Reference proteome</keyword>
<dbReference type="InterPro" id="IPR000014">
    <property type="entry name" value="PAS"/>
</dbReference>
<dbReference type="PROSITE" id="PS50109">
    <property type="entry name" value="HIS_KIN"/>
    <property type="match status" value="1"/>
</dbReference>
<dbReference type="SMART" id="SM00388">
    <property type="entry name" value="HisKA"/>
    <property type="match status" value="1"/>
</dbReference>
<dbReference type="Gene3D" id="3.40.50.150">
    <property type="entry name" value="Vaccinia Virus protein VP39"/>
    <property type="match status" value="1"/>
</dbReference>
<dbReference type="AlphaFoldDB" id="A0A1Y0IW21"/>
<evidence type="ECO:0000259" key="13">
    <source>
        <dbReference type="PROSITE" id="PS50112"/>
    </source>
</evidence>
<evidence type="ECO:0000259" key="12">
    <source>
        <dbReference type="PROSITE" id="PS50109"/>
    </source>
</evidence>
<evidence type="ECO:0000256" key="10">
    <source>
        <dbReference type="PROSITE-ProRule" id="PRU00050"/>
    </source>
</evidence>
<dbReference type="SUPFAM" id="SSF47384">
    <property type="entry name" value="Homodimeric domain of signal transducing histidine kinase"/>
    <property type="match status" value="1"/>
</dbReference>
<dbReference type="PANTHER" id="PTHR24422:SF27">
    <property type="entry name" value="PROTEIN-GLUTAMATE O-METHYLTRANSFERASE"/>
    <property type="match status" value="1"/>
</dbReference>
<dbReference type="InterPro" id="IPR003661">
    <property type="entry name" value="HisK_dim/P_dom"/>
</dbReference>
<sequence>MFHHDPGTSASHQNVRIVGLGASAGGLEALEAFFEGVPDDIPAAFVVVQHVSPNYKSFMSDLLSRRTGMAIQTAESGMLLRSNHVYLIPPNTYMTVEAGRLQLTEYHAAEGMHVPIDVFFASLAAAEGNRAIGIILSGTGSDGTRGIREIHKAGGMVLVQDEESAEFAGMPQSARLTGMVDFVLSPSAMAHQVSEVLLATGRLAEEDDEVTNDEHLLRILMLVKQQSGADFTGYKKAGVLRRVERRMQLCGRATIQEYAQHLTEDANESNALQNDLLIGVTYFFRDPEAFALLYQKVIPEIVEHKLQAQEEDIRIWVAGCSTGEEAYTFAMLFRQYLYEREIDLNIRIFATDLDQESIQYASQGSYTPDLTKAVPKTYLDRYFVKKGDLYQVSKEIRKMVVFAPHNIIKDPPFVNLDLVSCRNMMIYFQTDVQHKLLSLFHFALRTEGFLFLGPSESIGKLTNLYTPLNKKWNLYRCLEQPNPTLTGAFGIPVRKKESVSRRAIQPRADYQTVKRADDLYATLLDEFMGPAIIIDQNQNVVHTFGDLGRYMTVPRGRMNFHVHKMVNAQLSVILSTGLHKVRKDQTTVTYKDIQLTDAEGVCLNLTIKPFSSDKYLGWTMIIFEEVESRPELVEHVYHVEHDLKTNMRIRDLERELQYAQESLQATVEELETSNEELQSTNEELIASNEELQSTNEELQSVNEELISVNTEHQRKIQELTELNNDMDNFLISTKIGTIFLDHNMYIRRFTPSVTEIINLLEVDIGRPIHHISHKLLYGDLYEDAKQVLTTNITLEKEIQCIQGRWYSMGILPYRTTENYIKGVVITFVDITDLKMANKELKKLSYAIQQSPGTVLITDVTGMVEYVNPKFVEQTGYELDEMIGKHLRDLFADPFSEEAYQQAWEALQLGGKWSGEIRNRRRNGEVFWEEAAFLPIRNEEGAIIHFLKAAQDITEQKKTEELLRKSEMHSAVGQLAAGIAHEIRNPLTSLKGFLQLIQAEGEKNEAYIKIMLSEFTRIETIINELLLLSKPHVLNFKSEDALVILHDVLTLFESQALLNQVTMHRSLTTVLPEIYCVDNQIKQVLINLLKNAIEAMPSGGNIYVSATQHSDSAVLISIEDEGVGIPEEKIQRLGEPFFTTKETGTGLGMMVSNKIIENHNGSITVTSKVDVGTKVEILLPVANR</sequence>
<feature type="domain" description="PAS" evidence="13">
    <location>
        <begin position="839"/>
        <end position="909"/>
    </location>
</feature>
<dbReference type="Pfam" id="PF00512">
    <property type="entry name" value="HisKA"/>
    <property type="match status" value="1"/>
</dbReference>
<feature type="active site" evidence="10">
    <location>
        <position position="50"/>
    </location>
</feature>
<evidence type="ECO:0000259" key="16">
    <source>
        <dbReference type="PROSITE" id="PS50123"/>
    </source>
</evidence>
<dbReference type="SUPFAM" id="SSF55874">
    <property type="entry name" value="ATPase domain of HSP90 chaperone/DNA topoisomerase II/histidine kinase"/>
    <property type="match status" value="1"/>
</dbReference>
<dbReference type="InterPro" id="IPR003594">
    <property type="entry name" value="HATPase_dom"/>
</dbReference>
<dbReference type="Gene3D" id="3.40.50.180">
    <property type="entry name" value="Methylesterase CheB, C-terminal domain"/>
    <property type="match status" value="1"/>
</dbReference>